<gene>
    <name evidence="1" type="ORF">M441DRAFT_72792</name>
</gene>
<reference evidence="1 2" key="1">
    <citation type="submission" date="2016-07" db="EMBL/GenBank/DDBJ databases">
        <title>Multiple horizontal gene transfer events from other fungi enriched the ability of initially mycotrophic Trichoderma (Ascomycota) to feed on dead plant biomass.</title>
        <authorList>
            <consortium name="DOE Joint Genome Institute"/>
            <person name="Aerts A."/>
            <person name="Atanasova L."/>
            <person name="Chenthamara K."/>
            <person name="Zhang J."/>
            <person name="Grujic M."/>
            <person name="Henrissat B."/>
            <person name="Kuo A."/>
            <person name="Salamov A."/>
            <person name="Lipzen A."/>
            <person name="Labutti K."/>
            <person name="Barry K."/>
            <person name="Miao Y."/>
            <person name="Rahimi M.J."/>
            <person name="Shen Q."/>
            <person name="Grigoriev I.V."/>
            <person name="Kubicek C.P."/>
            <person name="Druzhinina I.S."/>
        </authorList>
    </citation>
    <scope>NUCLEOTIDE SEQUENCE [LARGE SCALE GENOMIC DNA]</scope>
    <source>
        <strain evidence="1 2">CBS 433.97</strain>
    </source>
</reference>
<evidence type="ECO:0000313" key="1">
    <source>
        <dbReference type="EMBL" id="PTB36720.1"/>
    </source>
</evidence>
<sequence length="343" mass="38871">MDPPYFPLRFTGHEAALRHPDEGRNTDLYIAGEWCIQPLHLTSDHEWEQWLEQFDGVSALFPYEKGDMSISVNQSTGISSNIILIMSGKTSSLSKMPFSERTFIKIMSSLKLHKSIYTCRTAESWEEDMALSVTFIPNTLTTNAVWFGCNLKEQDIHGHLLTDSAIITSKLRNFDGEVFHLMMLPTIFAEFERARETCQTHFPSSRTNFRLTDMKGRVGSFLSGKTLSASSTFNNSIGSDITQNESTFSTAEDDESCAMLWIKINHLKNSLENWKIGKRNCSRCLIIYRSLKIQTLDLNNIGRKDARLNENISRSSLASIAVLRMIYLPATFVCIYTCGQLGK</sequence>
<dbReference type="STRING" id="1042311.A0A2T3YW15"/>
<dbReference type="OrthoDB" id="3561681at2759"/>
<protein>
    <submittedName>
        <fullName evidence="1">Uncharacterized protein</fullName>
    </submittedName>
</protein>
<name>A0A2T3YW15_TRIA4</name>
<keyword evidence="2" id="KW-1185">Reference proteome</keyword>
<evidence type="ECO:0000313" key="2">
    <source>
        <dbReference type="Proteomes" id="UP000240493"/>
    </source>
</evidence>
<dbReference type="EMBL" id="KZ679269">
    <property type="protein sequence ID" value="PTB36720.1"/>
    <property type="molecule type" value="Genomic_DNA"/>
</dbReference>
<organism evidence="1 2">
    <name type="scientific">Trichoderma asperellum (strain ATCC 204424 / CBS 433.97 / NBRC 101777)</name>
    <dbReference type="NCBI Taxonomy" id="1042311"/>
    <lineage>
        <taxon>Eukaryota</taxon>
        <taxon>Fungi</taxon>
        <taxon>Dikarya</taxon>
        <taxon>Ascomycota</taxon>
        <taxon>Pezizomycotina</taxon>
        <taxon>Sordariomycetes</taxon>
        <taxon>Hypocreomycetidae</taxon>
        <taxon>Hypocreales</taxon>
        <taxon>Hypocreaceae</taxon>
        <taxon>Trichoderma</taxon>
    </lineage>
</organism>
<dbReference type="Proteomes" id="UP000240493">
    <property type="component" value="Unassembled WGS sequence"/>
</dbReference>
<proteinExistence type="predicted"/>
<accession>A0A2T3YW15</accession>
<dbReference type="AlphaFoldDB" id="A0A2T3YW15"/>